<dbReference type="EMBL" id="QRDY01000004">
    <property type="protein sequence ID" value="RED63101.1"/>
    <property type="molecule type" value="Genomic_DNA"/>
</dbReference>
<dbReference type="Proteomes" id="UP000256869">
    <property type="component" value="Unassembled WGS sequence"/>
</dbReference>
<evidence type="ECO:0000313" key="7">
    <source>
        <dbReference type="EMBL" id="RED63101.1"/>
    </source>
</evidence>
<evidence type="ECO:0000256" key="5">
    <source>
        <dbReference type="ARBA" id="ARBA00022764"/>
    </source>
</evidence>
<dbReference type="GO" id="GO:1902358">
    <property type="term" value="P:sulfate transmembrane transport"/>
    <property type="evidence" value="ECO:0007669"/>
    <property type="project" value="InterPro"/>
</dbReference>
<evidence type="ECO:0000256" key="6">
    <source>
        <dbReference type="SAM" id="SignalP"/>
    </source>
</evidence>
<dbReference type="PROSITE" id="PS51257">
    <property type="entry name" value="PROKAR_LIPOPROTEIN"/>
    <property type="match status" value="1"/>
</dbReference>
<dbReference type="PANTHER" id="PTHR30368:SF2">
    <property type="entry name" value="SULFATE-BINDING PROTEIN"/>
    <property type="match status" value="1"/>
</dbReference>
<dbReference type="Pfam" id="PF13531">
    <property type="entry name" value="SBP_bac_11"/>
    <property type="match status" value="1"/>
</dbReference>
<dbReference type="GO" id="GO:0140104">
    <property type="term" value="F:molecular carrier activity"/>
    <property type="evidence" value="ECO:0007669"/>
    <property type="project" value="InterPro"/>
</dbReference>
<keyword evidence="3" id="KW-0813">Transport</keyword>
<dbReference type="GO" id="GO:0042597">
    <property type="term" value="C:periplasmic space"/>
    <property type="evidence" value="ECO:0007669"/>
    <property type="project" value="UniProtKB-SubCell"/>
</dbReference>
<dbReference type="SUPFAM" id="SSF53850">
    <property type="entry name" value="Periplasmic binding protein-like II"/>
    <property type="match status" value="1"/>
</dbReference>
<keyword evidence="4 6" id="KW-0732">Signal</keyword>
<evidence type="ECO:0000256" key="3">
    <source>
        <dbReference type="ARBA" id="ARBA00022448"/>
    </source>
</evidence>
<dbReference type="RefSeq" id="WP_115992395.1">
    <property type="nucleotide sequence ID" value="NZ_QRDY01000004.1"/>
</dbReference>
<reference evidence="7 8" key="1">
    <citation type="submission" date="2018-07" db="EMBL/GenBank/DDBJ databases">
        <title>Genomic Encyclopedia of Type Strains, Phase III (KMG-III): the genomes of soil and plant-associated and newly described type strains.</title>
        <authorList>
            <person name="Whitman W."/>
        </authorList>
    </citation>
    <scope>NUCLEOTIDE SEQUENCE [LARGE SCALE GENOMIC DNA]</scope>
    <source>
        <strain evidence="7 8">CECT 8236</strain>
    </source>
</reference>
<evidence type="ECO:0000256" key="1">
    <source>
        <dbReference type="ARBA" id="ARBA00004418"/>
    </source>
</evidence>
<evidence type="ECO:0000256" key="4">
    <source>
        <dbReference type="ARBA" id="ARBA00022729"/>
    </source>
</evidence>
<dbReference type="AlphaFoldDB" id="A0A3D9IN20"/>
<dbReference type="OrthoDB" id="2676961at2"/>
<comment type="caution">
    <text evidence="7">The sequence shown here is derived from an EMBL/GenBank/DDBJ whole genome shotgun (WGS) entry which is preliminary data.</text>
</comment>
<dbReference type="Gene3D" id="3.40.190.10">
    <property type="entry name" value="Periplasmic binding protein-like II"/>
    <property type="match status" value="2"/>
</dbReference>
<keyword evidence="8" id="KW-1185">Reference proteome</keyword>
<dbReference type="InterPro" id="IPR005669">
    <property type="entry name" value="Thiosulph/SO4-bd"/>
</dbReference>
<evidence type="ECO:0000256" key="2">
    <source>
        <dbReference type="ARBA" id="ARBA00006099"/>
    </source>
</evidence>
<dbReference type="NCBIfam" id="TIGR00971">
    <property type="entry name" value="3a0106s03"/>
    <property type="match status" value="1"/>
</dbReference>
<proteinExistence type="inferred from homology"/>
<keyword evidence="5" id="KW-0574">Periplasm</keyword>
<name>A0A3D9IN20_9BACL</name>
<evidence type="ECO:0000313" key="8">
    <source>
        <dbReference type="Proteomes" id="UP000256869"/>
    </source>
</evidence>
<protein>
    <submittedName>
        <fullName evidence="7">Sulfate transport system substrate-binding protein</fullName>
    </submittedName>
</protein>
<accession>A0A3D9IN20</accession>
<organism evidence="7 8">
    <name type="scientific">Cohnella lupini</name>
    <dbReference type="NCBI Taxonomy" id="1294267"/>
    <lineage>
        <taxon>Bacteria</taxon>
        <taxon>Bacillati</taxon>
        <taxon>Bacillota</taxon>
        <taxon>Bacilli</taxon>
        <taxon>Bacillales</taxon>
        <taxon>Paenibacillaceae</taxon>
        <taxon>Cohnella</taxon>
    </lineage>
</organism>
<comment type="similarity">
    <text evidence="2">Belongs to the prokaryotic sulfate-binding protein family.</text>
</comment>
<feature type="signal peptide" evidence="6">
    <location>
        <begin position="1"/>
        <end position="33"/>
    </location>
</feature>
<dbReference type="PANTHER" id="PTHR30368">
    <property type="entry name" value="SULFATE-BINDING PROTEIN"/>
    <property type="match status" value="1"/>
</dbReference>
<gene>
    <name evidence="7" type="ORF">DFP95_10495</name>
</gene>
<sequence length="359" mass="38753">MHRRNSTRKRAIFIGIIASLLLLVTACSGNSDNAESVAESETPQSDYSKAASLLNAVSDGTAELYDEINDAFVASWLERTGQSVTIEQSAGSSNVQEEAINGGQLKADIATLSVGIDIDAIQAKGLIEEGWQQRYDYNSSPFSTAVAFVVRSDNPKGIAEWEDLLSGDVKIVMTNPATYSDARWYYAAPWAYSLDKDIDDTDAATAFVTDFHQHVAVLAPDEKAAENAFVVNGEGDVWVTTESNALRIANSTGKDKIEVIVPSVTLTVEPIVSVVDGNADGNDVREIANAYADYLFTEEAQTIAANHFFRPRFASITEQFAGVFADVALLTVDDNLTGWEDLQQALFADGGLFGQLPAK</sequence>
<feature type="chain" id="PRO_5017616068" evidence="6">
    <location>
        <begin position="34"/>
        <end position="359"/>
    </location>
</feature>
<comment type="subcellular location">
    <subcellularLocation>
        <location evidence="1">Periplasm</location>
    </subcellularLocation>
</comment>